<evidence type="ECO:0000313" key="2">
    <source>
        <dbReference type="Proteomes" id="UP000315115"/>
    </source>
</evidence>
<dbReference type="Pfam" id="PF10963">
    <property type="entry name" value="Phage_TAC_10"/>
    <property type="match status" value="1"/>
</dbReference>
<evidence type="ECO:0008006" key="3">
    <source>
        <dbReference type="Google" id="ProtNLM"/>
    </source>
</evidence>
<organism evidence="1 2">
    <name type="scientific">Vibrio rotiferianus</name>
    <dbReference type="NCBI Taxonomy" id="190895"/>
    <lineage>
        <taxon>Bacteria</taxon>
        <taxon>Pseudomonadati</taxon>
        <taxon>Pseudomonadota</taxon>
        <taxon>Gammaproteobacteria</taxon>
        <taxon>Vibrionales</taxon>
        <taxon>Vibrionaceae</taxon>
        <taxon>Vibrio</taxon>
    </lineage>
</organism>
<evidence type="ECO:0000313" key="1">
    <source>
        <dbReference type="EMBL" id="BBL91827.1"/>
    </source>
</evidence>
<gene>
    <name evidence="1" type="ORF">VroAM7_44800</name>
</gene>
<accession>A0A510IE54</accession>
<dbReference type="AlphaFoldDB" id="A0A510IE54"/>
<dbReference type="Proteomes" id="UP000315115">
    <property type="component" value="Chromosome 2"/>
</dbReference>
<name>A0A510IE54_9VIBR</name>
<protein>
    <recommendedName>
        <fullName evidence="3">Phage protein</fullName>
    </recommendedName>
</protein>
<reference evidence="2" key="1">
    <citation type="submission" date="2019-07" db="EMBL/GenBank/DDBJ databases">
        <title>Complete Genome Sequences of Vibrion rotiferianus strain AM7.</title>
        <authorList>
            <person name="Miyazaki K."/>
            <person name="Wiseschart A."/>
            <person name="Pootanakit K."/>
            <person name="Ishimori K."/>
            <person name="Kitahara K."/>
        </authorList>
    </citation>
    <scope>NUCLEOTIDE SEQUENCE [LARGE SCALE GENOMIC DNA]</scope>
    <source>
        <strain evidence="2">AM7</strain>
    </source>
</reference>
<dbReference type="EMBL" id="AP019799">
    <property type="protein sequence ID" value="BBL91827.1"/>
    <property type="molecule type" value="Genomic_DNA"/>
</dbReference>
<proteinExistence type="predicted"/>
<dbReference type="RefSeq" id="WP_063345106.1">
    <property type="nucleotide sequence ID" value="NZ_AP019799.1"/>
</dbReference>
<sequence length="94" mass="10245">MTKTAAFSSKPVEVTVGEIDFKFTPGVNDANNYSNTVTNTKKVEPARTYLERTVAKDQKEALIELLNTVPGLTMELFGTVYEASKGGVTITLKN</sequence>
<dbReference type="InterPro" id="IPR024406">
    <property type="entry name" value="TAC-10"/>
</dbReference>